<sequence>MSLALIYKLVRIRVGFGQELFKQPPPYPGKLREGRDRQRAPQEESGSWPWYAQPSLAWAEKAMTGRSNEWLCLEALGSPAWIWDPPLLAGRLLSWILLSSGTYSCGFIGAGSAGSNTPSSPRPAANGTGTNFLTLFGDGYSWVDNTDYVVIA</sequence>
<evidence type="ECO:0000313" key="2">
    <source>
        <dbReference type="Proteomes" id="UP000827872"/>
    </source>
</evidence>
<protein>
    <submittedName>
        <fullName evidence="1">Uncharacterized protein</fullName>
    </submittedName>
</protein>
<dbReference type="Proteomes" id="UP000827872">
    <property type="component" value="Linkage Group LG05"/>
</dbReference>
<dbReference type="EMBL" id="CM037618">
    <property type="protein sequence ID" value="KAH7999622.1"/>
    <property type="molecule type" value="Genomic_DNA"/>
</dbReference>
<accession>A0ACB8F3B1</accession>
<reference evidence="1" key="1">
    <citation type="submission" date="2021-08" db="EMBL/GenBank/DDBJ databases">
        <title>The first chromosome-level gecko genome reveals the dynamic sex chromosomes of Neotropical dwarf geckos (Sphaerodactylidae: Sphaerodactylus).</title>
        <authorList>
            <person name="Pinto B.J."/>
            <person name="Keating S.E."/>
            <person name="Gamble T."/>
        </authorList>
    </citation>
    <scope>NUCLEOTIDE SEQUENCE</scope>
    <source>
        <strain evidence="1">TG3544</strain>
    </source>
</reference>
<proteinExistence type="predicted"/>
<gene>
    <name evidence="1" type="ORF">K3G42_015861</name>
</gene>
<comment type="caution">
    <text evidence="1">The sequence shown here is derived from an EMBL/GenBank/DDBJ whole genome shotgun (WGS) entry which is preliminary data.</text>
</comment>
<name>A0ACB8F3B1_9SAUR</name>
<organism evidence="1 2">
    <name type="scientific">Sphaerodactylus townsendi</name>
    <dbReference type="NCBI Taxonomy" id="933632"/>
    <lineage>
        <taxon>Eukaryota</taxon>
        <taxon>Metazoa</taxon>
        <taxon>Chordata</taxon>
        <taxon>Craniata</taxon>
        <taxon>Vertebrata</taxon>
        <taxon>Euteleostomi</taxon>
        <taxon>Lepidosauria</taxon>
        <taxon>Squamata</taxon>
        <taxon>Bifurcata</taxon>
        <taxon>Gekkota</taxon>
        <taxon>Sphaerodactylidae</taxon>
        <taxon>Sphaerodactylus</taxon>
    </lineage>
</organism>
<keyword evidence="2" id="KW-1185">Reference proteome</keyword>
<evidence type="ECO:0000313" key="1">
    <source>
        <dbReference type="EMBL" id="KAH7999622.1"/>
    </source>
</evidence>